<dbReference type="GO" id="GO:0015344">
    <property type="term" value="F:siderophore uptake transmembrane transporter activity"/>
    <property type="evidence" value="ECO:0007669"/>
    <property type="project" value="TreeGrafter"/>
</dbReference>
<dbReference type="Gene3D" id="2.170.130.10">
    <property type="entry name" value="TonB-dependent receptor, plug domain"/>
    <property type="match status" value="1"/>
</dbReference>
<dbReference type="InterPro" id="IPR000531">
    <property type="entry name" value="Beta-barrel_TonB"/>
</dbReference>
<comment type="caution">
    <text evidence="14">The sequence shown here is derived from an EMBL/GenBank/DDBJ whole genome shotgun (WGS) entry which is preliminary data.</text>
</comment>
<dbReference type="OrthoDB" id="9795928at2"/>
<keyword evidence="2 10" id="KW-0813">Transport</keyword>
<proteinExistence type="inferred from homology"/>
<dbReference type="InterPro" id="IPR008969">
    <property type="entry name" value="CarboxyPept-like_regulatory"/>
</dbReference>
<dbReference type="Gene3D" id="2.60.40.1120">
    <property type="entry name" value="Carboxypeptidase-like, regulatory domain"/>
    <property type="match status" value="1"/>
</dbReference>
<dbReference type="Pfam" id="PF07715">
    <property type="entry name" value="Plug"/>
    <property type="match status" value="1"/>
</dbReference>
<dbReference type="InterPro" id="IPR036942">
    <property type="entry name" value="Beta-barrel_TonB_sf"/>
</dbReference>
<evidence type="ECO:0000256" key="11">
    <source>
        <dbReference type="RuleBase" id="RU003357"/>
    </source>
</evidence>
<keyword evidence="7 10" id="KW-0472">Membrane</keyword>
<evidence type="ECO:0000256" key="1">
    <source>
        <dbReference type="ARBA" id="ARBA00004571"/>
    </source>
</evidence>
<dbReference type="Pfam" id="PF00593">
    <property type="entry name" value="TonB_dep_Rec_b-barrel"/>
    <property type="match status" value="1"/>
</dbReference>
<keyword evidence="5" id="KW-0732">Signal</keyword>
<dbReference type="InterPro" id="IPR037066">
    <property type="entry name" value="Plug_dom_sf"/>
</dbReference>
<gene>
    <name evidence="14" type="ORF">FEM55_18795</name>
</gene>
<dbReference type="AlphaFoldDB" id="A0A5R9K963"/>
<keyword evidence="8 14" id="KW-0675">Receptor</keyword>
<feature type="domain" description="TonB-dependent receptor-like beta-barrel" evidence="12">
    <location>
        <begin position="292"/>
        <end position="755"/>
    </location>
</feature>
<dbReference type="GO" id="GO:0044718">
    <property type="term" value="P:siderophore transmembrane transport"/>
    <property type="evidence" value="ECO:0007669"/>
    <property type="project" value="TreeGrafter"/>
</dbReference>
<dbReference type="GO" id="GO:0009279">
    <property type="term" value="C:cell outer membrane"/>
    <property type="evidence" value="ECO:0007669"/>
    <property type="project" value="UniProtKB-SubCell"/>
</dbReference>
<evidence type="ECO:0000256" key="6">
    <source>
        <dbReference type="ARBA" id="ARBA00023077"/>
    </source>
</evidence>
<evidence type="ECO:0000256" key="10">
    <source>
        <dbReference type="PROSITE-ProRule" id="PRU01360"/>
    </source>
</evidence>
<dbReference type="SUPFAM" id="SSF56935">
    <property type="entry name" value="Porins"/>
    <property type="match status" value="1"/>
</dbReference>
<dbReference type="PROSITE" id="PS52016">
    <property type="entry name" value="TONB_DEPENDENT_REC_3"/>
    <property type="match status" value="1"/>
</dbReference>
<dbReference type="CDD" id="cd01347">
    <property type="entry name" value="ligand_gated_channel"/>
    <property type="match status" value="1"/>
</dbReference>
<comment type="subcellular location">
    <subcellularLocation>
        <location evidence="1 10">Cell outer membrane</location>
        <topology evidence="1 10">Multi-pass membrane protein</topology>
    </subcellularLocation>
</comment>
<keyword evidence="15" id="KW-1185">Reference proteome</keyword>
<evidence type="ECO:0000259" key="13">
    <source>
        <dbReference type="Pfam" id="PF07715"/>
    </source>
</evidence>
<evidence type="ECO:0000313" key="15">
    <source>
        <dbReference type="Proteomes" id="UP000309788"/>
    </source>
</evidence>
<sequence>MSFPGISTVKTKCKLFNKLVYSFLLILFSVSVFGQNSNCACFVKGVVRDKHSSQPVIGATVLIIGQNSGVFTDEKGRYELRDLCPGTYTLECRIVGYSAFRQTIDLTSGHIEDFSLQEQEIHLKDVEITAHRSDTPASQPLSTISGNELENTRGKSLAESLKGLPGVTSLQTGSSISKPVIHGLHSNRVLIMNNGVRQEGQQWGSEHAPEIDPFIATRLSVVKGAAGVRYGSDAIGGVILVEPEELPFDKPLSSELNTVGFSNGRQGVLSGTVQGGIKTLKGFGWRAQGTIKKSGNIRTPDYYLDNTGTNENNFSLAAGYRNKGFGIDLFYSRFDTKIGIFSGSHIGSVTDLLNVIKNGEPFIKSGFSYAIARPNQNVTHDLIKAETHYHFQNGNKIQWTAARQINNRNEYDLHRSRNDSIAALNHPELTFKLSTLTNDIVWDHKPIAGKLAGQVGVSTLYQYNLMSGRPLIPNFNQFNIGVFWMERLVKNSWELEAGVRYDYRKLKTYRIVSKEKLSDDFDFKNFSGTLGATKNFSGRLSARLNAGTAWRAPNVSELFSDGVHHGAAAYEKGDASLQPEMAVNTIGSVKYAGERLTFEVGGYYNFISDYIYLKPQPEPILTIRGAFPYFKYTQTDATFKGVDVSASWKFVKTTTFSSKLSYLQAYDRRNDNYLVMIPANRIDNQLKYDLPDFGNWHQTYISAGNLFVARQKRVPAESDFAPPPKAYSIWTIQAGSSIQLSNKHQLETGITVQNLFNTAYRDYLNRFRYYADEMGRNISIRFKYSFGA</sequence>
<evidence type="ECO:0000313" key="14">
    <source>
        <dbReference type="EMBL" id="TLU90604.1"/>
    </source>
</evidence>
<dbReference type="EMBL" id="VCEI01000028">
    <property type="protein sequence ID" value="TLU90604.1"/>
    <property type="molecule type" value="Genomic_DNA"/>
</dbReference>
<reference evidence="14 15" key="1">
    <citation type="submission" date="2019-05" db="EMBL/GenBank/DDBJ databases">
        <authorList>
            <person name="Qu J.-H."/>
        </authorList>
    </citation>
    <scope>NUCLEOTIDE SEQUENCE [LARGE SCALE GENOMIC DNA]</scope>
    <source>
        <strain evidence="14 15">Z12</strain>
    </source>
</reference>
<keyword evidence="4 10" id="KW-0812">Transmembrane</keyword>
<evidence type="ECO:0000256" key="5">
    <source>
        <dbReference type="ARBA" id="ARBA00022729"/>
    </source>
</evidence>
<accession>A0A5R9K963</accession>
<evidence type="ECO:0000259" key="12">
    <source>
        <dbReference type="Pfam" id="PF00593"/>
    </source>
</evidence>
<organism evidence="14 15">
    <name type="scientific">Dyadobacter sediminis</name>
    <dbReference type="NCBI Taxonomy" id="1493691"/>
    <lineage>
        <taxon>Bacteria</taxon>
        <taxon>Pseudomonadati</taxon>
        <taxon>Bacteroidota</taxon>
        <taxon>Cytophagia</taxon>
        <taxon>Cytophagales</taxon>
        <taxon>Spirosomataceae</taxon>
        <taxon>Dyadobacter</taxon>
    </lineage>
</organism>
<evidence type="ECO:0000256" key="3">
    <source>
        <dbReference type="ARBA" id="ARBA00022452"/>
    </source>
</evidence>
<dbReference type="Pfam" id="PF13715">
    <property type="entry name" value="CarbopepD_reg_2"/>
    <property type="match status" value="1"/>
</dbReference>
<dbReference type="PANTHER" id="PTHR30069:SF29">
    <property type="entry name" value="HEMOGLOBIN AND HEMOGLOBIN-HAPTOGLOBIN-BINDING PROTEIN 1-RELATED"/>
    <property type="match status" value="1"/>
</dbReference>
<dbReference type="InterPro" id="IPR039426">
    <property type="entry name" value="TonB-dep_rcpt-like"/>
</dbReference>
<feature type="domain" description="TonB-dependent receptor plug" evidence="13">
    <location>
        <begin position="138"/>
        <end position="238"/>
    </location>
</feature>
<dbReference type="SUPFAM" id="SSF49464">
    <property type="entry name" value="Carboxypeptidase regulatory domain-like"/>
    <property type="match status" value="1"/>
</dbReference>
<evidence type="ECO:0000256" key="9">
    <source>
        <dbReference type="ARBA" id="ARBA00023237"/>
    </source>
</evidence>
<keyword evidence="3 10" id="KW-1134">Transmembrane beta strand</keyword>
<evidence type="ECO:0000256" key="2">
    <source>
        <dbReference type="ARBA" id="ARBA00022448"/>
    </source>
</evidence>
<dbReference type="Gene3D" id="2.40.170.20">
    <property type="entry name" value="TonB-dependent receptor, beta-barrel domain"/>
    <property type="match status" value="1"/>
</dbReference>
<dbReference type="InterPro" id="IPR012910">
    <property type="entry name" value="Plug_dom"/>
</dbReference>
<keyword evidence="6 11" id="KW-0798">TonB box</keyword>
<keyword evidence="9 10" id="KW-0998">Cell outer membrane</keyword>
<name>A0A5R9K963_9BACT</name>
<evidence type="ECO:0000256" key="8">
    <source>
        <dbReference type="ARBA" id="ARBA00023170"/>
    </source>
</evidence>
<dbReference type="Proteomes" id="UP000309788">
    <property type="component" value="Unassembled WGS sequence"/>
</dbReference>
<evidence type="ECO:0000256" key="4">
    <source>
        <dbReference type="ARBA" id="ARBA00022692"/>
    </source>
</evidence>
<protein>
    <submittedName>
        <fullName evidence="14">TonB-dependent receptor</fullName>
    </submittedName>
</protein>
<dbReference type="PANTHER" id="PTHR30069">
    <property type="entry name" value="TONB-DEPENDENT OUTER MEMBRANE RECEPTOR"/>
    <property type="match status" value="1"/>
</dbReference>
<evidence type="ECO:0000256" key="7">
    <source>
        <dbReference type="ARBA" id="ARBA00023136"/>
    </source>
</evidence>
<comment type="similarity">
    <text evidence="10 11">Belongs to the TonB-dependent receptor family.</text>
</comment>